<protein>
    <recommendedName>
        <fullName evidence="4">YibE/F family protein</fullName>
    </recommendedName>
</protein>
<gene>
    <name evidence="2" type="ORF">ACFPER_06840</name>
</gene>
<dbReference type="Proteomes" id="UP001595960">
    <property type="component" value="Unassembled WGS sequence"/>
</dbReference>
<proteinExistence type="predicted"/>
<evidence type="ECO:0000313" key="3">
    <source>
        <dbReference type="Proteomes" id="UP001595960"/>
    </source>
</evidence>
<feature type="transmembrane region" description="Helical" evidence="1">
    <location>
        <begin position="52"/>
        <end position="80"/>
    </location>
</feature>
<dbReference type="RefSeq" id="WP_204391614.1">
    <property type="nucleotide sequence ID" value="NZ_JAFBBW010000001.1"/>
</dbReference>
<comment type="caution">
    <text evidence="2">The sequence shown here is derived from an EMBL/GenBank/DDBJ whole genome shotgun (WGS) entry which is preliminary data.</text>
</comment>
<keyword evidence="3" id="KW-1185">Reference proteome</keyword>
<name>A0ABV9R2Z5_9MICO</name>
<evidence type="ECO:0000313" key="2">
    <source>
        <dbReference type="EMBL" id="MFC4828498.1"/>
    </source>
</evidence>
<reference evidence="3" key="1">
    <citation type="journal article" date="2019" name="Int. J. Syst. Evol. Microbiol.">
        <title>The Global Catalogue of Microorganisms (GCM) 10K type strain sequencing project: providing services to taxonomists for standard genome sequencing and annotation.</title>
        <authorList>
            <consortium name="The Broad Institute Genomics Platform"/>
            <consortium name="The Broad Institute Genome Sequencing Center for Infectious Disease"/>
            <person name="Wu L."/>
            <person name="Ma J."/>
        </authorList>
    </citation>
    <scope>NUCLEOTIDE SEQUENCE [LARGE SCALE GENOMIC DNA]</scope>
    <source>
        <strain evidence="3">CGMCC 1.12192</strain>
    </source>
</reference>
<dbReference type="EMBL" id="JBHSJC010000001">
    <property type="protein sequence ID" value="MFC4828498.1"/>
    <property type="molecule type" value="Genomic_DNA"/>
</dbReference>
<sequence length="94" mass="9513">MTAARAVLSPSVLVLGIFLVAGVVTLSIMVSWQVDAQFGMQGTSLDDQRTMYLMAVVPNLVSGAATLGIVGALIGLPLVIGARLAAMRGGAGVD</sequence>
<accession>A0ABV9R2Z5</accession>
<keyword evidence="1" id="KW-0812">Transmembrane</keyword>
<evidence type="ECO:0000256" key="1">
    <source>
        <dbReference type="SAM" id="Phobius"/>
    </source>
</evidence>
<keyword evidence="1" id="KW-1133">Transmembrane helix</keyword>
<evidence type="ECO:0008006" key="4">
    <source>
        <dbReference type="Google" id="ProtNLM"/>
    </source>
</evidence>
<organism evidence="2 3">
    <name type="scientific">Agromyces aurantiacus</name>
    <dbReference type="NCBI Taxonomy" id="165814"/>
    <lineage>
        <taxon>Bacteria</taxon>
        <taxon>Bacillati</taxon>
        <taxon>Actinomycetota</taxon>
        <taxon>Actinomycetes</taxon>
        <taxon>Micrococcales</taxon>
        <taxon>Microbacteriaceae</taxon>
        <taxon>Agromyces</taxon>
    </lineage>
</organism>
<feature type="transmembrane region" description="Helical" evidence="1">
    <location>
        <begin position="12"/>
        <end position="32"/>
    </location>
</feature>
<keyword evidence="1" id="KW-0472">Membrane</keyword>